<sequence>MYDCAHCDRVFDDREQRAAHREEEHGGNRDGEGRCMLCRQLFPSIFTFADHFEENHSMGMVQLLESASTRRERRKGPIRIASWKIEVAFNKGGKFFSLEEMKRMNSNSMLMGGFGSDEDEEEERDEGGGGREEESVREDEVKWIGERRLPNETTLLPIKEEDGNLLILSLRNNEGVSSIQLETSEESKEIPPSPAPTEGYLDEGEMEKEDLGEKIFEDLETKPLKIEPSIEVLRGLYHYDDGEEEKESRKRSHQEDDMEEVKRKRGLTTRDTNIPHTTATTTPFPHQPTTTLWKDAHQLANTHSISTSSSNPSNVPSYSVGDQLQLMKGGYPQMLPTPTIPNAPAMAPTVPVHMVPNYQIGMPTMGGIHPGLMAPAQMMPNVQPGMVDPRWMASMYPPNMFPIPQMGSFPMGMMNYNGMPMMQSTTETAAFHQMNPQQFFPQPQPPFHTGFTSNYNMSQNFTPFTGGEPKLNVHSGPKRVQSISPEQKTMGPLDSVMMSPCTTAFSSHSDLEKKEDTMGGNLNMDNTSTLEDDIEKPVVDMKTGEVRFPRGFPQEKMLEVFQQMAAVQVASSQPSSQIGNSFSTPQELPLGEEDNEECGSKVFTEGKSEKSEAMEEMPDLFLQKEEEETVVFSSASSLQSFTAMAADPLEEGEILEEEEECSRVAIYSGGALRLQTLSSPVSLSPDAPPCTVDRDYWNGNGVNARPRCGYCQSIARRNRVNHYERNHYNVYYSLIRSRHSDIEKWISIKIGKDSNAEKDSRACLHCKSRHVRYFEGRVELMEHIRNSLGRVHEDGKGVRGLFREGEYSDIECNPPSFADVINLRPFSVAAPSFSHFW</sequence>
<proteinExistence type="predicted"/>
<gene>
    <name evidence="4" type="ORF">PMAYCL1PPCAC_28994</name>
</gene>
<reference evidence="5" key="1">
    <citation type="submission" date="2022-10" db="EMBL/GenBank/DDBJ databases">
        <title>Genome assembly of Pristionchus species.</title>
        <authorList>
            <person name="Yoshida K."/>
            <person name="Sommer R.J."/>
        </authorList>
    </citation>
    <scope>NUCLEOTIDE SEQUENCE [LARGE SCALE GENOMIC DNA]</scope>
    <source>
        <strain evidence="5">RS5460</strain>
    </source>
</reference>
<accession>A0AAN5IBQ0</accession>
<feature type="compositionally biased region" description="Low complexity" evidence="2">
    <location>
        <begin position="272"/>
        <end position="290"/>
    </location>
</feature>
<feature type="region of interest" description="Disordered" evidence="2">
    <location>
        <begin position="182"/>
        <end position="201"/>
    </location>
</feature>
<dbReference type="PROSITE" id="PS50157">
    <property type="entry name" value="ZINC_FINGER_C2H2_2"/>
    <property type="match status" value="1"/>
</dbReference>
<dbReference type="InterPro" id="IPR013087">
    <property type="entry name" value="Znf_C2H2_type"/>
</dbReference>
<protein>
    <recommendedName>
        <fullName evidence="3">C2H2-type domain-containing protein</fullName>
    </recommendedName>
</protein>
<feature type="compositionally biased region" description="Basic and acidic residues" evidence="2">
    <location>
        <begin position="126"/>
        <end position="139"/>
    </location>
</feature>
<dbReference type="GO" id="GO:0008270">
    <property type="term" value="F:zinc ion binding"/>
    <property type="evidence" value="ECO:0007669"/>
    <property type="project" value="UniProtKB-KW"/>
</dbReference>
<feature type="region of interest" description="Disordered" evidence="2">
    <location>
        <begin position="111"/>
        <end position="139"/>
    </location>
</feature>
<dbReference type="EMBL" id="BTRK01000006">
    <property type="protein sequence ID" value="GMR58799.1"/>
    <property type="molecule type" value="Genomic_DNA"/>
</dbReference>
<organism evidence="4 5">
    <name type="scientific">Pristionchus mayeri</name>
    <dbReference type="NCBI Taxonomy" id="1317129"/>
    <lineage>
        <taxon>Eukaryota</taxon>
        <taxon>Metazoa</taxon>
        <taxon>Ecdysozoa</taxon>
        <taxon>Nematoda</taxon>
        <taxon>Chromadorea</taxon>
        <taxon>Rhabditida</taxon>
        <taxon>Rhabditina</taxon>
        <taxon>Diplogasteromorpha</taxon>
        <taxon>Diplogasteroidea</taxon>
        <taxon>Neodiplogasteridae</taxon>
        <taxon>Pristionchus</taxon>
    </lineage>
</organism>
<feature type="region of interest" description="Disordered" evidence="2">
    <location>
        <begin position="473"/>
        <end position="496"/>
    </location>
</feature>
<dbReference type="SMART" id="SM00355">
    <property type="entry name" value="ZnF_C2H2"/>
    <property type="match status" value="2"/>
</dbReference>
<keyword evidence="1" id="KW-0479">Metal-binding</keyword>
<dbReference type="AlphaFoldDB" id="A0AAN5IBQ0"/>
<evidence type="ECO:0000256" key="2">
    <source>
        <dbReference type="SAM" id="MobiDB-lite"/>
    </source>
</evidence>
<feature type="domain" description="C2H2-type" evidence="3">
    <location>
        <begin position="2"/>
        <end position="30"/>
    </location>
</feature>
<evidence type="ECO:0000256" key="1">
    <source>
        <dbReference type="PROSITE-ProRule" id="PRU00042"/>
    </source>
</evidence>
<comment type="caution">
    <text evidence="4">The sequence shown here is derived from an EMBL/GenBank/DDBJ whole genome shotgun (WGS) entry which is preliminary data.</text>
</comment>
<evidence type="ECO:0000313" key="4">
    <source>
        <dbReference type="EMBL" id="GMR58799.1"/>
    </source>
</evidence>
<dbReference type="Proteomes" id="UP001328107">
    <property type="component" value="Unassembled WGS sequence"/>
</dbReference>
<dbReference type="PROSITE" id="PS00028">
    <property type="entry name" value="ZINC_FINGER_C2H2_1"/>
    <property type="match status" value="1"/>
</dbReference>
<keyword evidence="1" id="KW-0862">Zinc</keyword>
<evidence type="ECO:0000259" key="3">
    <source>
        <dbReference type="PROSITE" id="PS50157"/>
    </source>
</evidence>
<keyword evidence="5" id="KW-1185">Reference proteome</keyword>
<keyword evidence="1" id="KW-0863">Zinc-finger</keyword>
<feature type="compositionally biased region" description="Acidic residues" evidence="2">
    <location>
        <begin position="116"/>
        <end position="125"/>
    </location>
</feature>
<feature type="region of interest" description="Disordered" evidence="2">
    <location>
        <begin position="242"/>
        <end position="290"/>
    </location>
</feature>
<name>A0AAN5IBQ0_9BILA</name>
<evidence type="ECO:0000313" key="5">
    <source>
        <dbReference type="Proteomes" id="UP001328107"/>
    </source>
</evidence>